<evidence type="ECO:0000313" key="3">
    <source>
        <dbReference type="EMBL" id="GAA0183590.1"/>
    </source>
</evidence>
<evidence type="ECO:0000256" key="2">
    <source>
        <dbReference type="SAM" id="MobiDB-lite"/>
    </source>
</evidence>
<reference evidence="3 4" key="1">
    <citation type="submission" date="2024-01" db="EMBL/GenBank/DDBJ databases">
        <title>The complete chloroplast genome sequence of Lithospermum erythrorhizon: insights into the phylogenetic relationship among Boraginaceae species and the maternal lineages of purple gromwells.</title>
        <authorList>
            <person name="Okada T."/>
            <person name="Watanabe K."/>
        </authorList>
    </citation>
    <scope>NUCLEOTIDE SEQUENCE [LARGE SCALE GENOMIC DNA]</scope>
</reference>
<feature type="region of interest" description="Disordered" evidence="2">
    <location>
        <begin position="29"/>
        <end position="55"/>
    </location>
</feature>
<evidence type="ECO:0000256" key="1">
    <source>
        <dbReference type="SAM" id="Coils"/>
    </source>
</evidence>
<keyword evidence="4" id="KW-1185">Reference proteome</keyword>
<gene>
    <name evidence="3" type="ORF">LIER_30972</name>
</gene>
<accession>A0AAV3RSZ6</accession>
<feature type="coiled-coil region" evidence="1">
    <location>
        <begin position="137"/>
        <end position="164"/>
    </location>
</feature>
<evidence type="ECO:0000313" key="4">
    <source>
        <dbReference type="Proteomes" id="UP001454036"/>
    </source>
</evidence>
<organism evidence="3 4">
    <name type="scientific">Lithospermum erythrorhizon</name>
    <name type="common">Purple gromwell</name>
    <name type="synonym">Lithospermum officinale var. erythrorhizon</name>
    <dbReference type="NCBI Taxonomy" id="34254"/>
    <lineage>
        <taxon>Eukaryota</taxon>
        <taxon>Viridiplantae</taxon>
        <taxon>Streptophyta</taxon>
        <taxon>Embryophyta</taxon>
        <taxon>Tracheophyta</taxon>
        <taxon>Spermatophyta</taxon>
        <taxon>Magnoliopsida</taxon>
        <taxon>eudicotyledons</taxon>
        <taxon>Gunneridae</taxon>
        <taxon>Pentapetalae</taxon>
        <taxon>asterids</taxon>
        <taxon>lamiids</taxon>
        <taxon>Boraginales</taxon>
        <taxon>Boraginaceae</taxon>
        <taxon>Boraginoideae</taxon>
        <taxon>Lithospermeae</taxon>
        <taxon>Lithospermum</taxon>
    </lineage>
</organism>
<name>A0AAV3RSZ6_LITER</name>
<proteinExistence type="predicted"/>
<protein>
    <submittedName>
        <fullName evidence="3">Uncharacterized protein</fullName>
    </submittedName>
</protein>
<comment type="caution">
    <text evidence="3">The sequence shown here is derived from an EMBL/GenBank/DDBJ whole genome shotgun (WGS) entry which is preliminary data.</text>
</comment>
<sequence length="182" mass="20458">MARTKRTLRILSPPHKRVKAIGVVKYACHSPPTSPSTSVRPTTGALSPKPSPDKAMHDALTPLLDQAALQSMANLGLGHQASHKTSRLWIQVIFTSLQFFFPSFCSILRGLPLFFPFEATSASRALGDGHTLMSQQTQDLHVELTRERLKLRALEQELQELRGQVSNYPWDLAWKYQELRRG</sequence>
<dbReference type="EMBL" id="BAABME010011330">
    <property type="protein sequence ID" value="GAA0183590.1"/>
    <property type="molecule type" value="Genomic_DNA"/>
</dbReference>
<keyword evidence="1" id="KW-0175">Coiled coil</keyword>
<dbReference type="AlphaFoldDB" id="A0AAV3RSZ6"/>
<dbReference type="Proteomes" id="UP001454036">
    <property type="component" value="Unassembled WGS sequence"/>
</dbReference>